<evidence type="ECO:0000256" key="2">
    <source>
        <dbReference type="ARBA" id="ARBA00010897"/>
    </source>
</evidence>
<comment type="catalytic activity">
    <reaction evidence="8 9">
        <text>5-phospho-alpha-D-ribose 1-diphosphate + nicotinate + ATP + H2O = nicotinate beta-D-ribonucleotide + ADP + phosphate + diphosphate</text>
        <dbReference type="Rhea" id="RHEA:36163"/>
        <dbReference type="ChEBI" id="CHEBI:15377"/>
        <dbReference type="ChEBI" id="CHEBI:30616"/>
        <dbReference type="ChEBI" id="CHEBI:32544"/>
        <dbReference type="ChEBI" id="CHEBI:33019"/>
        <dbReference type="ChEBI" id="CHEBI:43474"/>
        <dbReference type="ChEBI" id="CHEBI:57502"/>
        <dbReference type="ChEBI" id="CHEBI:58017"/>
        <dbReference type="ChEBI" id="CHEBI:456216"/>
        <dbReference type="EC" id="6.3.4.21"/>
    </reaction>
</comment>
<evidence type="ECO:0000259" key="12">
    <source>
        <dbReference type="Pfam" id="PF17956"/>
    </source>
</evidence>
<evidence type="ECO:0000256" key="3">
    <source>
        <dbReference type="ARBA" id="ARBA00013236"/>
    </source>
</evidence>
<dbReference type="NCBIfam" id="NF006695">
    <property type="entry name" value="PRK09243.1-2"/>
    <property type="match status" value="1"/>
</dbReference>
<keyword evidence="7 9" id="KW-0808">Transferase</keyword>
<dbReference type="CDD" id="cd01570">
    <property type="entry name" value="NAPRTase_A"/>
    <property type="match status" value="1"/>
</dbReference>
<dbReference type="RefSeq" id="WP_036098178.1">
    <property type="nucleotide sequence ID" value="NZ_AODF01000032.1"/>
</dbReference>
<dbReference type="NCBIfam" id="NF006694">
    <property type="entry name" value="PRK09243.1-1"/>
    <property type="match status" value="1"/>
</dbReference>
<protein>
    <recommendedName>
        <fullName evidence="3 9">Nicotinate phosphoribosyltransferase</fullName>
        <ecNumber evidence="3 9">6.3.4.21</ecNumber>
    </recommendedName>
</protein>
<dbReference type="SUPFAM" id="SSF51690">
    <property type="entry name" value="Nicotinate/Quinolinate PRTase C-terminal domain-like"/>
    <property type="match status" value="1"/>
</dbReference>
<dbReference type="Pfam" id="PF17767">
    <property type="entry name" value="NAPRTase_N"/>
    <property type="match status" value="1"/>
</dbReference>
<dbReference type="InterPro" id="IPR041619">
    <property type="entry name" value="NAPRTase_C"/>
</dbReference>
<dbReference type="Proteomes" id="UP000019249">
    <property type="component" value="Unassembled WGS sequence"/>
</dbReference>
<dbReference type="GO" id="GO:0004516">
    <property type="term" value="F:nicotinate phosphoribosyltransferase activity"/>
    <property type="evidence" value="ECO:0007669"/>
    <property type="project" value="UniProtKB-EC"/>
</dbReference>
<comment type="PTM">
    <text evidence="9">Transiently phosphorylated on a His residue during the reaction cycle. Phosphorylation strongly increases the affinity for substrates and increases the rate of nicotinate D-ribonucleotide production. Dephosphorylation regenerates the low-affinity form of the enzyme, leading to product release.</text>
</comment>
<comment type="pathway">
    <text evidence="1 9">Cofactor biosynthesis; NAD(+) biosynthesis; nicotinate D-ribonucleotide from nicotinate: step 1/1.</text>
</comment>
<dbReference type="PANTHER" id="PTHR11098:SF1">
    <property type="entry name" value="NICOTINATE PHOSPHORIBOSYLTRANSFERASE"/>
    <property type="match status" value="1"/>
</dbReference>
<dbReference type="InterPro" id="IPR036068">
    <property type="entry name" value="Nicotinate_pribotase-like_C"/>
</dbReference>
<keyword evidence="14" id="KW-1185">Reference proteome</keyword>
<keyword evidence="6 9" id="KW-0662">Pyridine nucleotide biosynthesis</keyword>
<organism evidence="13 14">
    <name type="scientific">Listeria floridensis FSL S10-1187</name>
    <dbReference type="NCBI Taxonomy" id="1265817"/>
    <lineage>
        <taxon>Bacteria</taxon>
        <taxon>Bacillati</taxon>
        <taxon>Bacillota</taxon>
        <taxon>Bacilli</taxon>
        <taxon>Bacillales</taxon>
        <taxon>Listeriaceae</taxon>
        <taxon>Listeria</taxon>
    </lineage>
</organism>
<proteinExistence type="inferred from homology"/>
<dbReference type="NCBIfam" id="NF006697">
    <property type="entry name" value="PRK09243.1-4"/>
    <property type="match status" value="1"/>
</dbReference>
<dbReference type="GO" id="GO:0016757">
    <property type="term" value="F:glycosyltransferase activity"/>
    <property type="evidence" value="ECO:0007669"/>
    <property type="project" value="UniProtKB-KW"/>
</dbReference>
<sequence>MTNLYRDDSLTLHTDLYQLNMMKSYFDDGIHERKSIFEVFFRNMPFNSGYVVFAGLERIVDYMQNLHFSETDIAYLQEELGFDGPFLEYLRNFKFKGTIRSVREGEFVFKTEPILQVEASLAEAQLIETALLNIVNFQTLIATKAARIRSVIDDEALAEFGTRRAQEMDAAIWGTRAAYIGGCDSTSNVRAGKIFGIPVSGTMAHAMVQAYRDEYQAFKSYAKTHKNAIFLVDTYDTLKSGVPNAIKVAQEMGDAISFIGIRLDSGDMAFLSKKARQMLDEAGFPDAKIFASSDLDEHTIMSLKAQKAKIDSWGVGTKLITAYDQPALGAVYKMASIADENGVLHDSIKLSSNTEKVSTPGNKRVYRIITSDEGLKAEGDYIAMADESMEAVDELTMFHPVHTYITKTVTNFTAKELLIPIFEAGELVYELPSLEDIKAYKEQNLALLWDEYKRTVRPEQYPVDLSVKCWKNKMRNIEMVRKSVQLHSPVDLDFPL</sequence>
<dbReference type="InterPro" id="IPR013785">
    <property type="entry name" value="Aldolase_TIM"/>
</dbReference>
<evidence type="ECO:0000256" key="6">
    <source>
        <dbReference type="ARBA" id="ARBA00022642"/>
    </source>
</evidence>
<accession>A0ABP3AVB3</accession>
<dbReference type="InterPro" id="IPR041525">
    <property type="entry name" value="N/Namide_PRibTrfase"/>
</dbReference>
<comment type="caution">
    <text evidence="13">The sequence shown here is derived from an EMBL/GenBank/DDBJ whole genome shotgun (WGS) entry which is preliminary data.</text>
</comment>
<feature type="domain" description="Nicotinate/nicotinamide phosphoribosyltransferase" evidence="10">
    <location>
        <begin position="157"/>
        <end position="337"/>
    </location>
</feature>
<evidence type="ECO:0000256" key="8">
    <source>
        <dbReference type="ARBA" id="ARBA00048668"/>
    </source>
</evidence>
<dbReference type="NCBIfam" id="TIGR01513">
    <property type="entry name" value="NAPRTase_put"/>
    <property type="match status" value="1"/>
</dbReference>
<evidence type="ECO:0000256" key="7">
    <source>
        <dbReference type="ARBA" id="ARBA00022679"/>
    </source>
</evidence>
<dbReference type="EMBL" id="AODF01000032">
    <property type="protein sequence ID" value="EUJ27459.1"/>
    <property type="molecule type" value="Genomic_DNA"/>
</dbReference>
<evidence type="ECO:0000313" key="13">
    <source>
        <dbReference type="EMBL" id="EUJ27459.1"/>
    </source>
</evidence>
<dbReference type="InterPro" id="IPR007229">
    <property type="entry name" value="Nic_PRibTrfase-Fam"/>
</dbReference>
<dbReference type="PIRSF" id="PIRSF000484">
    <property type="entry name" value="NAPRT"/>
    <property type="match status" value="1"/>
</dbReference>
<comment type="function">
    <text evidence="9">Catalyzes the first step in the biosynthesis of NAD from nicotinic acid, the ATP-dependent synthesis of beta-nicotinate D-ribonucleotide from nicotinate and 5-phospho-D-ribose 1-phosphate.</text>
</comment>
<evidence type="ECO:0000313" key="14">
    <source>
        <dbReference type="Proteomes" id="UP000019249"/>
    </source>
</evidence>
<evidence type="ECO:0000256" key="9">
    <source>
        <dbReference type="RuleBase" id="RU365100"/>
    </source>
</evidence>
<dbReference type="Pfam" id="PF17956">
    <property type="entry name" value="NAPRTase_C"/>
    <property type="match status" value="1"/>
</dbReference>
<comment type="similarity">
    <text evidence="2 9">Belongs to the NAPRTase family.</text>
</comment>
<evidence type="ECO:0000256" key="1">
    <source>
        <dbReference type="ARBA" id="ARBA00004952"/>
    </source>
</evidence>
<dbReference type="EC" id="6.3.4.21" evidence="3 9"/>
<dbReference type="InterPro" id="IPR040727">
    <property type="entry name" value="NAPRTase_N"/>
</dbReference>
<evidence type="ECO:0000256" key="4">
    <source>
        <dbReference type="ARBA" id="ARBA00022553"/>
    </source>
</evidence>
<name>A0ABP3AVB3_9LIST</name>
<evidence type="ECO:0000259" key="10">
    <source>
        <dbReference type="Pfam" id="PF04095"/>
    </source>
</evidence>
<gene>
    <name evidence="13" type="ORF">MFLO_13408</name>
</gene>
<dbReference type="Gene3D" id="3.20.20.70">
    <property type="entry name" value="Aldolase class I"/>
    <property type="match status" value="1"/>
</dbReference>
<dbReference type="InterPro" id="IPR006405">
    <property type="entry name" value="Nic_PRibTrfase_pncB"/>
</dbReference>
<evidence type="ECO:0000259" key="11">
    <source>
        <dbReference type="Pfam" id="PF17767"/>
    </source>
</evidence>
<dbReference type="PANTHER" id="PTHR11098">
    <property type="entry name" value="NICOTINATE PHOSPHORIBOSYLTRANSFERASE"/>
    <property type="match status" value="1"/>
</dbReference>
<reference evidence="13 14" key="1">
    <citation type="journal article" date="2014" name="Int. J. Syst. Evol. Microbiol.">
        <title>Listeria floridensis sp. nov., Listeria aquatica sp. nov., Listeria cornellensis sp. nov., Listeria riparia sp. nov. and Listeria grandensis sp. nov., from agricultural and natural environments.</title>
        <authorList>
            <person name="den Bakker H.C."/>
            <person name="Warchocki S."/>
            <person name="Wright E.M."/>
            <person name="Allred A.F."/>
            <person name="Ahlstrom C."/>
            <person name="Manuel C.S."/>
            <person name="Stasiewicz M.J."/>
            <person name="Burrell A."/>
            <person name="Roof S."/>
            <person name="Strawn L."/>
            <person name="Fortes E.D."/>
            <person name="Nightingale K.K."/>
            <person name="Kephart D."/>
            <person name="Wiedmann M."/>
        </authorList>
    </citation>
    <scope>NUCLEOTIDE SEQUENCE [LARGE SCALE GENOMIC DNA]</scope>
    <source>
        <strain evidence="13 14">FSL S10-1187</strain>
    </source>
</reference>
<keyword evidence="4" id="KW-0597">Phosphoprotein</keyword>
<dbReference type="Pfam" id="PF04095">
    <property type="entry name" value="NAPRTase"/>
    <property type="match status" value="1"/>
</dbReference>
<dbReference type="NCBIfam" id="NF009131">
    <property type="entry name" value="PRK12484.1"/>
    <property type="match status" value="1"/>
</dbReference>
<feature type="domain" description="Nicotinate phosphoribosyltransferase N-terminal" evidence="11">
    <location>
        <begin position="12"/>
        <end position="136"/>
    </location>
</feature>
<keyword evidence="13" id="KW-0328">Glycosyltransferase</keyword>
<keyword evidence="5 9" id="KW-0436">Ligase</keyword>
<evidence type="ECO:0000256" key="5">
    <source>
        <dbReference type="ARBA" id="ARBA00022598"/>
    </source>
</evidence>
<dbReference type="SUPFAM" id="SSF54675">
    <property type="entry name" value="Nicotinate/Quinolinate PRTase N-terminal domain-like"/>
    <property type="match status" value="1"/>
</dbReference>
<feature type="domain" description="Nicotinate phosphoribosyltransferase C-terminal" evidence="12">
    <location>
        <begin position="362"/>
        <end position="472"/>
    </location>
</feature>
<dbReference type="Gene3D" id="3.20.140.10">
    <property type="entry name" value="nicotinate phosphoribosyltransferase"/>
    <property type="match status" value="1"/>
</dbReference>